<comment type="caution">
    <text evidence="1">The sequence shown here is derived from an EMBL/GenBank/DDBJ whole genome shotgun (WGS) entry which is preliminary data.</text>
</comment>
<sequence length="136" mass="16348">MITSRSQKKILNYSPLPIKKSENLLKNISRLDQQIYFLNSYIEKYQAEKKKRRIPFECFTPLRVQALKLNLSFNKTTTSNKTLRSKKIIANEQNYIMTPRKTKQNDEQQLLNRTKNSVSRWEEQIDQNESFLLYHF</sequence>
<dbReference type="EMBL" id="CAJJDO010000103">
    <property type="protein sequence ID" value="CAD8193172.1"/>
    <property type="molecule type" value="Genomic_DNA"/>
</dbReference>
<protein>
    <submittedName>
        <fullName evidence="1">Uncharacterized protein</fullName>
    </submittedName>
</protein>
<evidence type="ECO:0000313" key="2">
    <source>
        <dbReference type="Proteomes" id="UP000689195"/>
    </source>
</evidence>
<name>A0A8S1WV26_9CILI</name>
<dbReference type="AlphaFoldDB" id="A0A8S1WV26"/>
<evidence type="ECO:0000313" key="1">
    <source>
        <dbReference type="EMBL" id="CAD8193172.1"/>
    </source>
</evidence>
<reference evidence="1" key="1">
    <citation type="submission" date="2021-01" db="EMBL/GenBank/DDBJ databases">
        <authorList>
            <consortium name="Genoscope - CEA"/>
            <person name="William W."/>
        </authorList>
    </citation>
    <scope>NUCLEOTIDE SEQUENCE</scope>
</reference>
<dbReference type="Proteomes" id="UP000689195">
    <property type="component" value="Unassembled WGS sequence"/>
</dbReference>
<proteinExistence type="predicted"/>
<organism evidence="1 2">
    <name type="scientific">Paramecium pentaurelia</name>
    <dbReference type="NCBI Taxonomy" id="43138"/>
    <lineage>
        <taxon>Eukaryota</taxon>
        <taxon>Sar</taxon>
        <taxon>Alveolata</taxon>
        <taxon>Ciliophora</taxon>
        <taxon>Intramacronucleata</taxon>
        <taxon>Oligohymenophorea</taxon>
        <taxon>Peniculida</taxon>
        <taxon>Parameciidae</taxon>
        <taxon>Paramecium</taxon>
    </lineage>
</organism>
<accession>A0A8S1WV26</accession>
<gene>
    <name evidence="1" type="ORF">PPENT_87.1.T1030155</name>
</gene>
<dbReference type="OrthoDB" id="287143at2759"/>
<keyword evidence="2" id="KW-1185">Reference proteome</keyword>